<dbReference type="SUPFAM" id="SSF55120">
    <property type="entry name" value="Pseudouridine synthase"/>
    <property type="match status" value="1"/>
</dbReference>
<reference evidence="6 7" key="1">
    <citation type="journal article" date="2019" name="Int. J. Syst. Evol. Microbiol.">
        <title>The Global Catalogue of Microorganisms (GCM) 10K type strain sequencing project: providing services to taxonomists for standard genome sequencing and annotation.</title>
        <authorList>
            <consortium name="The Broad Institute Genomics Platform"/>
            <consortium name="The Broad Institute Genome Sequencing Center for Infectious Disease"/>
            <person name="Wu L."/>
            <person name="Ma J."/>
        </authorList>
    </citation>
    <scope>NUCLEOTIDE SEQUENCE [LARGE SCALE GENOMIC DNA]</scope>
    <source>
        <strain evidence="6 7">NBRC 111368</strain>
    </source>
</reference>
<evidence type="ECO:0000256" key="3">
    <source>
        <dbReference type="ARBA" id="ARBA00022694"/>
    </source>
</evidence>
<dbReference type="InterPro" id="IPR048741">
    <property type="entry name" value="Pus10-like_C"/>
</dbReference>
<comment type="similarity">
    <text evidence="1">Belongs to the pseudouridine synthase Pus10 family.</text>
</comment>
<accession>A0ABD5S439</accession>
<dbReference type="PANTHER" id="PTHR21568">
    <property type="entry name" value="TRNA PSEUDOURIDINE SYNTHASE PUS10"/>
    <property type="match status" value="1"/>
</dbReference>
<dbReference type="InterPro" id="IPR039894">
    <property type="entry name" value="Pus10-like"/>
</dbReference>
<dbReference type="Proteomes" id="UP001596328">
    <property type="component" value="Unassembled WGS sequence"/>
</dbReference>
<keyword evidence="4" id="KW-0413">Isomerase</keyword>
<organism evidence="6 7">
    <name type="scientific">Halobium palmae</name>
    <dbReference type="NCBI Taxonomy" id="1776492"/>
    <lineage>
        <taxon>Archaea</taxon>
        <taxon>Methanobacteriati</taxon>
        <taxon>Methanobacteriota</taxon>
        <taxon>Stenosarchaea group</taxon>
        <taxon>Halobacteria</taxon>
        <taxon>Halobacteriales</taxon>
        <taxon>Haloferacaceae</taxon>
        <taxon>Halobium</taxon>
    </lineage>
</organism>
<dbReference type="GO" id="GO:0008033">
    <property type="term" value="P:tRNA processing"/>
    <property type="evidence" value="ECO:0007669"/>
    <property type="project" value="UniProtKB-KW"/>
</dbReference>
<feature type="domain" description="Pus10-like C-terminal" evidence="5">
    <location>
        <begin position="2"/>
        <end position="66"/>
    </location>
</feature>
<name>A0ABD5S439_9EURY</name>
<protein>
    <recommendedName>
        <fullName evidence="2">tRNA pseudouridine(55) synthase</fullName>
        <ecNumber evidence="2">5.4.99.25</ecNumber>
    </recommendedName>
</protein>
<dbReference type="EMBL" id="JBHSWU010000706">
    <property type="protein sequence ID" value="MFC6725788.1"/>
    <property type="molecule type" value="Genomic_DNA"/>
</dbReference>
<feature type="non-terminal residue" evidence="6">
    <location>
        <position position="1"/>
    </location>
</feature>
<evidence type="ECO:0000313" key="7">
    <source>
        <dbReference type="Proteomes" id="UP001596328"/>
    </source>
</evidence>
<evidence type="ECO:0000256" key="2">
    <source>
        <dbReference type="ARBA" id="ARBA00012787"/>
    </source>
</evidence>
<gene>
    <name evidence="6" type="ORF">ACFQE1_15715</name>
</gene>
<keyword evidence="7" id="KW-1185">Reference proteome</keyword>
<sequence length="79" mass="8662">LTRERTVYDASGERSDPRHATVEIHGEGGLYIKELISGDDGRTEPSLSGLLGVDADVTALDVTAVEGEEEPFERPEFFR</sequence>
<dbReference type="Pfam" id="PF21238">
    <property type="entry name" value="Pus10_C"/>
    <property type="match status" value="1"/>
</dbReference>
<dbReference type="AlphaFoldDB" id="A0ABD5S439"/>
<evidence type="ECO:0000259" key="5">
    <source>
        <dbReference type="Pfam" id="PF21238"/>
    </source>
</evidence>
<dbReference type="Gene3D" id="3.30.70.3190">
    <property type="match status" value="1"/>
</dbReference>
<evidence type="ECO:0000256" key="1">
    <source>
        <dbReference type="ARBA" id="ARBA00009652"/>
    </source>
</evidence>
<evidence type="ECO:0000256" key="4">
    <source>
        <dbReference type="ARBA" id="ARBA00023235"/>
    </source>
</evidence>
<dbReference type="InterPro" id="IPR020103">
    <property type="entry name" value="PsdUridine_synth_cat_dom_sf"/>
</dbReference>
<dbReference type="PANTHER" id="PTHR21568:SF0">
    <property type="entry name" value="TRNA PSEUDOURIDINE SYNTHASE PUS10"/>
    <property type="match status" value="1"/>
</dbReference>
<proteinExistence type="inferred from homology"/>
<keyword evidence="3" id="KW-0819">tRNA processing</keyword>
<comment type="caution">
    <text evidence="6">The sequence shown here is derived from an EMBL/GenBank/DDBJ whole genome shotgun (WGS) entry which is preliminary data.</text>
</comment>
<evidence type="ECO:0000313" key="6">
    <source>
        <dbReference type="EMBL" id="MFC6725788.1"/>
    </source>
</evidence>
<dbReference type="EC" id="5.4.99.25" evidence="2"/>
<dbReference type="GO" id="GO:0160148">
    <property type="term" value="F:tRNA pseudouridine(55) synthase activity"/>
    <property type="evidence" value="ECO:0007669"/>
    <property type="project" value="UniProtKB-EC"/>
</dbReference>